<dbReference type="InterPro" id="IPR011989">
    <property type="entry name" value="ARM-like"/>
</dbReference>
<dbReference type="InterPro" id="IPR011009">
    <property type="entry name" value="Kinase-like_dom_sf"/>
</dbReference>
<evidence type="ECO:0000256" key="8">
    <source>
        <dbReference type="ARBA" id="ARBA00022777"/>
    </source>
</evidence>
<evidence type="ECO:0000256" key="6">
    <source>
        <dbReference type="ARBA" id="ARBA00022738"/>
    </source>
</evidence>
<accession>A0ABR8BM08</accession>
<dbReference type="InterPro" id="IPR016024">
    <property type="entry name" value="ARM-type_fold"/>
</dbReference>
<keyword evidence="7" id="KW-0547">Nucleotide-binding</keyword>
<evidence type="ECO:0000256" key="12">
    <source>
        <dbReference type="ARBA" id="ARBA00048679"/>
    </source>
</evidence>
<evidence type="ECO:0000256" key="3">
    <source>
        <dbReference type="ARBA" id="ARBA00022527"/>
    </source>
</evidence>
<proteinExistence type="inferred from homology"/>
<dbReference type="PANTHER" id="PTHR24363:SF0">
    <property type="entry name" value="SERINE_THREONINE KINASE LIKE DOMAIN CONTAINING 1"/>
    <property type="match status" value="1"/>
</dbReference>
<evidence type="ECO:0000256" key="5">
    <source>
        <dbReference type="ARBA" id="ARBA00022679"/>
    </source>
</evidence>
<evidence type="ECO:0000313" key="14">
    <source>
        <dbReference type="EMBL" id="MBD2254689.1"/>
    </source>
</evidence>
<dbReference type="SMART" id="SM00220">
    <property type="entry name" value="S_TKc"/>
    <property type="match status" value="1"/>
</dbReference>
<dbReference type="SUPFAM" id="SSF56112">
    <property type="entry name" value="Protein kinase-like (PK-like)"/>
    <property type="match status" value="1"/>
</dbReference>
<keyword evidence="10" id="KW-0456">Lyase</keyword>
<evidence type="ECO:0000256" key="4">
    <source>
        <dbReference type="ARBA" id="ARBA00022549"/>
    </source>
</evidence>
<reference evidence="14 15" key="1">
    <citation type="journal article" date="2020" name="ISME J.">
        <title>Comparative genomics reveals insights into cyanobacterial evolution and habitat adaptation.</title>
        <authorList>
            <person name="Chen M.Y."/>
            <person name="Teng W.K."/>
            <person name="Zhao L."/>
            <person name="Hu C.X."/>
            <person name="Zhou Y.K."/>
            <person name="Han B.P."/>
            <person name="Song L.R."/>
            <person name="Shu W.S."/>
        </authorList>
    </citation>
    <scope>NUCLEOTIDE SEQUENCE [LARGE SCALE GENOMIC DNA]</scope>
    <source>
        <strain evidence="14 15">FACHB-3921</strain>
    </source>
</reference>
<dbReference type="Gene3D" id="1.10.510.10">
    <property type="entry name" value="Transferase(Phosphotransferase) domain 1"/>
    <property type="match status" value="1"/>
</dbReference>
<keyword evidence="8" id="KW-0418">Kinase</keyword>
<comment type="catalytic activity">
    <reaction evidence="12">
        <text>L-seryl-[protein] + ATP = O-phospho-L-seryl-[protein] + ADP + H(+)</text>
        <dbReference type="Rhea" id="RHEA:17989"/>
        <dbReference type="Rhea" id="RHEA-COMP:9863"/>
        <dbReference type="Rhea" id="RHEA-COMP:11604"/>
        <dbReference type="ChEBI" id="CHEBI:15378"/>
        <dbReference type="ChEBI" id="CHEBI:29999"/>
        <dbReference type="ChEBI" id="CHEBI:30616"/>
        <dbReference type="ChEBI" id="CHEBI:83421"/>
        <dbReference type="ChEBI" id="CHEBI:456216"/>
        <dbReference type="EC" id="2.7.11.1"/>
    </reaction>
</comment>
<gene>
    <name evidence="14" type="ORF">H6G14_25985</name>
</gene>
<dbReference type="Gene3D" id="1.25.10.10">
    <property type="entry name" value="Leucine-rich Repeat Variant"/>
    <property type="match status" value="1"/>
</dbReference>
<keyword evidence="5" id="KW-0808">Transferase</keyword>
<evidence type="ECO:0000256" key="7">
    <source>
        <dbReference type="ARBA" id="ARBA00022741"/>
    </source>
</evidence>
<dbReference type="EC" id="2.7.11.1" evidence="2"/>
<evidence type="ECO:0000256" key="2">
    <source>
        <dbReference type="ARBA" id="ARBA00012513"/>
    </source>
</evidence>
<name>A0ABR8BM08_9NOSO</name>
<dbReference type="Pfam" id="PF00069">
    <property type="entry name" value="Pkinase"/>
    <property type="match status" value="1"/>
</dbReference>
<comment type="caution">
    <text evidence="14">The sequence shown here is derived from an EMBL/GenBank/DDBJ whole genome shotgun (WGS) entry which is preliminary data.</text>
</comment>
<comment type="catalytic activity">
    <reaction evidence="11">
        <text>L-threonyl-[protein] + ATP = O-phospho-L-threonyl-[protein] + ADP + H(+)</text>
        <dbReference type="Rhea" id="RHEA:46608"/>
        <dbReference type="Rhea" id="RHEA-COMP:11060"/>
        <dbReference type="Rhea" id="RHEA-COMP:11605"/>
        <dbReference type="ChEBI" id="CHEBI:15378"/>
        <dbReference type="ChEBI" id="CHEBI:30013"/>
        <dbReference type="ChEBI" id="CHEBI:30616"/>
        <dbReference type="ChEBI" id="CHEBI:61977"/>
        <dbReference type="ChEBI" id="CHEBI:456216"/>
        <dbReference type="EC" id="2.7.11.1"/>
    </reaction>
</comment>
<evidence type="ECO:0000256" key="11">
    <source>
        <dbReference type="ARBA" id="ARBA00047899"/>
    </source>
</evidence>
<keyword evidence="15" id="KW-1185">Reference proteome</keyword>
<dbReference type="InterPro" id="IPR004155">
    <property type="entry name" value="PBS_lyase_HEAT"/>
</dbReference>
<evidence type="ECO:0000259" key="13">
    <source>
        <dbReference type="PROSITE" id="PS50011"/>
    </source>
</evidence>
<evidence type="ECO:0000256" key="10">
    <source>
        <dbReference type="ARBA" id="ARBA00023239"/>
    </source>
</evidence>
<comment type="similarity">
    <text evidence="1">Belongs to the CpcE/RpcE/PecE family.</text>
</comment>
<dbReference type="SMART" id="SM00567">
    <property type="entry name" value="EZ_HEAT"/>
    <property type="match status" value="3"/>
</dbReference>
<protein>
    <recommendedName>
        <fullName evidence="2">non-specific serine/threonine protein kinase</fullName>
        <ecNumber evidence="2">2.7.11.1</ecNumber>
    </recommendedName>
</protein>
<dbReference type="PROSITE" id="PS50011">
    <property type="entry name" value="PROTEIN_KINASE_DOM"/>
    <property type="match status" value="1"/>
</dbReference>
<feature type="domain" description="Protein kinase" evidence="13">
    <location>
        <begin position="13"/>
        <end position="288"/>
    </location>
</feature>
<evidence type="ECO:0000256" key="9">
    <source>
        <dbReference type="ARBA" id="ARBA00022840"/>
    </source>
</evidence>
<keyword evidence="3" id="KW-0723">Serine/threonine-protein kinase</keyword>
<organism evidence="14 15">
    <name type="scientific">Nostoc parmelioides FACHB-3921</name>
    <dbReference type="NCBI Taxonomy" id="2692909"/>
    <lineage>
        <taxon>Bacteria</taxon>
        <taxon>Bacillati</taxon>
        <taxon>Cyanobacteriota</taxon>
        <taxon>Cyanophyceae</taxon>
        <taxon>Nostocales</taxon>
        <taxon>Nostocaceae</taxon>
        <taxon>Nostoc</taxon>
    </lineage>
</organism>
<keyword evidence="4" id="KW-0042">Antenna complex</keyword>
<dbReference type="Pfam" id="PF13646">
    <property type="entry name" value="HEAT_2"/>
    <property type="match status" value="1"/>
</dbReference>
<dbReference type="RefSeq" id="WP_190571024.1">
    <property type="nucleotide sequence ID" value="NZ_JACJQL010000062.1"/>
</dbReference>
<evidence type="ECO:0000313" key="15">
    <source>
        <dbReference type="Proteomes" id="UP000621307"/>
    </source>
</evidence>
<keyword evidence="9" id="KW-0067">ATP-binding</keyword>
<dbReference type="Proteomes" id="UP000621307">
    <property type="component" value="Unassembled WGS sequence"/>
</dbReference>
<dbReference type="InterPro" id="IPR000719">
    <property type="entry name" value="Prot_kinase_dom"/>
</dbReference>
<dbReference type="Gene3D" id="3.30.200.20">
    <property type="entry name" value="Phosphorylase Kinase, domain 1"/>
    <property type="match status" value="1"/>
</dbReference>
<keyword evidence="6" id="KW-0605">Phycobilisome</keyword>
<dbReference type="EMBL" id="JACJQL010000062">
    <property type="protein sequence ID" value="MBD2254689.1"/>
    <property type="molecule type" value="Genomic_DNA"/>
</dbReference>
<sequence>MALEVGNIIGGRYKIVKELQAGGFGKTFVAEDSMKFNTKCLVKKFIQPYNDETELGRKARELFQTEARILLDLKNYQQVPNLLAYLENEDCIVQELIQGKTLKEELEQQIFNEQQVLEFLSDILAVLQVVHKEGIFHRDIKPDNIIRNENNHKLVLIDFGIAKKISELSTPTDESLISRTYNSTTLGTPGYKSPDSIVSAASDLYSLGATCFHLLTGDSPEDLEWNYGDDWCERYWNNLEIKTKKSTASILKKLLALDMASRYQTAEQVLNDIKNIDEVRRKERVEFLLSIINSNTEEKYKYLAVDDLIDLEAGASVIVPYLINMLKSDNQKLNSLAESQLNKIGQESVISVAELLQEDKVEIRRRAARLLESIGLQAKAAIPNLIRALEDSDPEGDVRWYAVIALGKMGILAKDAIPALIERLKDSYAGIRAYAAFALGSMGEVAESAIPALQERITDTSQNVFIASLEALESIGFDTENIKITFTSENTQNKEEFSGKQVIVNYREEQLKLLNEEKKKPGIRIQFRRPLSSQTPPQGETWDSFYGLDIARE</sequence>
<evidence type="ECO:0000256" key="1">
    <source>
        <dbReference type="ARBA" id="ARBA00009299"/>
    </source>
</evidence>
<dbReference type="PANTHER" id="PTHR24363">
    <property type="entry name" value="SERINE/THREONINE PROTEIN KINASE"/>
    <property type="match status" value="1"/>
</dbReference>
<dbReference type="CDD" id="cd14014">
    <property type="entry name" value="STKc_PknB_like"/>
    <property type="match status" value="1"/>
</dbReference>
<dbReference type="SUPFAM" id="SSF48371">
    <property type="entry name" value="ARM repeat"/>
    <property type="match status" value="1"/>
</dbReference>